<sequence>MATREVPTHPVEAEEQKESKGFLGKVKASGSSPAEADTLFGGSSGGATEETHASASEQVHEKVETAAGPSTPSRGGPVCAPSEETTDAWKRAEAETVRAEHAAKRAEEVACEADRLAAEAAAAKGLTTDAARKAEELRQQQAGLEEEARRRAQEARDLDRQLEHARRAAKVAERRRVEILEESKRIALPAKELTDEADRLAREADAMRSRAMELEREMEKLRTGRPMQARCGHAVHAAGSEAAKREEEAQRLRAEVGDLSQQAGAQEADAKRKQGEAEAMMEVGC</sequence>
<dbReference type="STRING" id="3076.A0A2P6TGM1"/>
<dbReference type="OrthoDB" id="10603512at2759"/>
<proteinExistence type="predicted"/>
<feature type="compositionally biased region" description="Basic and acidic residues" evidence="1">
    <location>
        <begin position="146"/>
        <end position="174"/>
    </location>
</feature>
<feature type="compositionally biased region" description="Basic and acidic residues" evidence="1">
    <location>
        <begin position="87"/>
        <end position="107"/>
    </location>
</feature>
<accession>A0A2P6TGM1</accession>
<evidence type="ECO:0000313" key="3">
    <source>
        <dbReference type="Proteomes" id="UP000239899"/>
    </source>
</evidence>
<gene>
    <name evidence="2" type="ORF">C2E21_7807</name>
</gene>
<feature type="region of interest" description="Disordered" evidence="1">
    <location>
        <begin position="1"/>
        <end position="107"/>
    </location>
</feature>
<feature type="compositionally biased region" description="Basic and acidic residues" evidence="1">
    <location>
        <begin position="242"/>
        <end position="256"/>
    </location>
</feature>
<reference evidence="2 3" key="1">
    <citation type="journal article" date="2018" name="Plant J.">
        <title>Genome sequences of Chlorella sorokiniana UTEX 1602 and Micractinium conductrix SAG 241.80: implications to maltose excretion by a green alga.</title>
        <authorList>
            <person name="Arriola M.B."/>
            <person name="Velmurugan N."/>
            <person name="Zhang Y."/>
            <person name="Plunkett M.H."/>
            <person name="Hondzo H."/>
            <person name="Barney B.M."/>
        </authorList>
    </citation>
    <scope>NUCLEOTIDE SEQUENCE [LARGE SCALE GENOMIC DNA]</scope>
    <source>
        <strain evidence="3">UTEX 1602</strain>
    </source>
</reference>
<feature type="region of interest" description="Disordered" evidence="1">
    <location>
        <begin position="217"/>
        <end position="285"/>
    </location>
</feature>
<dbReference type="Proteomes" id="UP000239899">
    <property type="component" value="Unassembled WGS sequence"/>
</dbReference>
<keyword evidence="2" id="KW-0645">Protease</keyword>
<evidence type="ECO:0000256" key="1">
    <source>
        <dbReference type="SAM" id="MobiDB-lite"/>
    </source>
</evidence>
<dbReference type="GO" id="GO:0006508">
    <property type="term" value="P:proteolysis"/>
    <property type="evidence" value="ECO:0007669"/>
    <property type="project" value="UniProtKB-KW"/>
</dbReference>
<feature type="compositionally biased region" description="Basic and acidic residues" evidence="1">
    <location>
        <begin position="11"/>
        <end position="20"/>
    </location>
</feature>
<feature type="region of interest" description="Disordered" evidence="1">
    <location>
        <begin position="138"/>
        <end position="174"/>
    </location>
</feature>
<comment type="caution">
    <text evidence="2">The sequence shown here is derived from an EMBL/GenBank/DDBJ whole genome shotgun (WGS) entry which is preliminary data.</text>
</comment>
<organism evidence="2 3">
    <name type="scientific">Chlorella sorokiniana</name>
    <name type="common">Freshwater green alga</name>
    <dbReference type="NCBI Taxonomy" id="3076"/>
    <lineage>
        <taxon>Eukaryota</taxon>
        <taxon>Viridiplantae</taxon>
        <taxon>Chlorophyta</taxon>
        <taxon>core chlorophytes</taxon>
        <taxon>Trebouxiophyceae</taxon>
        <taxon>Chlorellales</taxon>
        <taxon>Chlorellaceae</taxon>
        <taxon>Chlorella clade</taxon>
        <taxon>Chlorella</taxon>
    </lineage>
</organism>
<evidence type="ECO:0000313" key="2">
    <source>
        <dbReference type="EMBL" id="PRW33246.1"/>
    </source>
</evidence>
<dbReference type="GO" id="GO:0008233">
    <property type="term" value="F:peptidase activity"/>
    <property type="evidence" value="ECO:0007669"/>
    <property type="project" value="UniProtKB-KW"/>
</dbReference>
<dbReference type="EMBL" id="LHPG02000017">
    <property type="protein sequence ID" value="PRW33246.1"/>
    <property type="molecule type" value="Genomic_DNA"/>
</dbReference>
<keyword evidence="2" id="KW-0378">Hydrolase</keyword>
<dbReference type="AlphaFoldDB" id="A0A2P6TGM1"/>
<name>A0A2P6TGM1_CHLSO</name>
<keyword evidence="3" id="KW-1185">Reference proteome</keyword>
<protein>
    <submittedName>
        <fullName evidence="2">1 protease</fullName>
    </submittedName>
</protein>